<name>A0A6H1ZV36_9ZZZZ</name>
<reference evidence="1" key="1">
    <citation type="submission" date="2020-03" db="EMBL/GenBank/DDBJ databases">
        <title>The deep terrestrial virosphere.</title>
        <authorList>
            <person name="Holmfeldt K."/>
            <person name="Nilsson E."/>
            <person name="Simone D."/>
            <person name="Lopez-Fernandez M."/>
            <person name="Wu X."/>
            <person name="de Brujin I."/>
            <person name="Lundin D."/>
            <person name="Andersson A."/>
            <person name="Bertilsson S."/>
            <person name="Dopson M."/>
        </authorList>
    </citation>
    <scope>NUCLEOTIDE SEQUENCE</scope>
    <source>
        <strain evidence="2">MM415B02600</strain>
        <strain evidence="1">TM448A02081</strain>
        <strain evidence="3">TM448B04296</strain>
    </source>
</reference>
<evidence type="ECO:0000313" key="3">
    <source>
        <dbReference type="EMBL" id="QJI03229.1"/>
    </source>
</evidence>
<accession>A0A6H1ZV36</accession>
<evidence type="ECO:0000313" key="2">
    <source>
        <dbReference type="EMBL" id="QJA89158.1"/>
    </source>
</evidence>
<protein>
    <submittedName>
        <fullName evidence="1">Uncharacterized protein</fullName>
    </submittedName>
</protein>
<dbReference type="EMBL" id="MT145069">
    <property type="protein sequence ID" value="QJI03229.1"/>
    <property type="molecule type" value="Genomic_DNA"/>
</dbReference>
<evidence type="ECO:0000313" key="1">
    <source>
        <dbReference type="EMBL" id="QJA51339.1"/>
    </source>
</evidence>
<gene>
    <name evidence="2" type="ORF">MM415B02600_0016</name>
    <name evidence="1" type="ORF">TM448A02081_0002</name>
    <name evidence="3" type="ORF">TM448B04296_0011</name>
</gene>
<organism evidence="1">
    <name type="scientific">viral metagenome</name>
    <dbReference type="NCBI Taxonomy" id="1070528"/>
    <lineage>
        <taxon>unclassified sequences</taxon>
        <taxon>metagenomes</taxon>
        <taxon>organismal metagenomes</taxon>
    </lineage>
</organism>
<sequence>MKIKVITGSIEIEGCLQAFDIPNFGLVNEVDWQERSDFSFRRKEIPEEILNAYAGGAINAKMTAFCAVNKWSPEQVKAMQGGIF</sequence>
<proteinExistence type="predicted"/>
<dbReference type="EMBL" id="MT144255">
    <property type="protein sequence ID" value="QJA51339.1"/>
    <property type="molecule type" value="Genomic_DNA"/>
</dbReference>
<dbReference type="AlphaFoldDB" id="A0A6H1ZV36"/>
<dbReference type="EMBL" id="MT142826">
    <property type="protein sequence ID" value="QJA89158.1"/>
    <property type="molecule type" value="Genomic_DNA"/>
</dbReference>